<comment type="subcellular location">
    <subcellularLocation>
        <location evidence="1">Cell inner membrane</location>
        <topology evidence="1">Multi-pass membrane protein</topology>
    </subcellularLocation>
    <subcellularLocation>
        <location evidence="9">Cell membrane</location>
        <topology evidence="9">Multi-pass membrane protein</topology>
    </subcellularLocation>
</comment>
<comment type="similarity">
    <text evidence="2">Belongs to the binding-protein-dependent transport system permease family. HisMQ subfamily.</text>
</comment>
<dbReference type="CDD" id="cd06261">
    <property type="entry name" value="TM_PBP2"/>
    <property type="match status" value="1"/>
</dbReference>
<feature type="transmembrane region" description="Helical" evidence="9">
    <location>
        <begin position="81"/>
        <end position="102"/>
    </location>
</feature>
<evidence type="ECO:0000313" key="11">
    <source>
        <dbReference type="EMBL" id="RVU36201.1"/>
    </source>
</evidence>
<dbReference type="InterPro" id="IPR010065">
    <property type="entry name" value="AA_ABC_transptr_permease_3TM"/>
</dbReference>
<keyword evidence="6" id="KW-0029">Amino-acid transport</keyword>
<evidence type="ECO:0000313" key="12">
    <source>
        <dbReference type="Proteomes" id="UP000287447"/>
    </source>
</evidence>
<feature type="transmembrane region" description="Helical" evidence="9">
    <location>
        <begin position="20"/>
        <end position="43"/>
    </location>
</feature>
<sequence length="221" mass="24960">MEWSWTVVEAVLPKLAQGLIVTIQATFVGAFLAYVLGLGLALLKMSKIKVVAWISYWLGEFVRRTPLLVQLYFLFYVLPDLGIFLSPFVAGVIGLGVHFSAYTSEVYRAGIENVPKGQWEASRALNYNSYQTMRFVILPQSIPPMIPPLANYLITMFKETPLLSAITVIELFNAANIYSNSHYKYLEPMTLVGLFFLIVSVPSAYFAMRLEKHFKPKSMRG</sequence>
<dbReference type="EMBL" id="SADE01000002">
    <property type="protein sequence ID" value="RVU36201.1"/>
    <property type="molecule type" value="Genomic_DNA"/>
</dbReference>
<dbReference type="PROSITE" id="PS50928">
    <property type="entry name" value="ABC_TM1"/>
    <property type="match status" value="1"/>
</dbReference>
<accession>A0A3S2Z8K0</accession>
<feature type="transmembrane region" description="Helical" evidence="9">
    <location>
        <begin position="191"/>
        <end position="210"/>
    </location>
</feature>
<dbReference type="Pfam" id="PF00528">
    <property type="entry name" value="BPD_transp_1"/>
    <property type="match status" value="1"/>
</dbReference>
<dbReference type="SUPFAM" id="SSF161098">
    <property type="entry name" value="MetI-like"/>
    <property type="match status" value="1"/>
</dbReference>
<keyword evidence="12" id="KW-1185">Reference proteome</keyword>
<dbReference type="InterPro" id="IPR000515">
    <property type="entry name" value="MetI-like"/>
</dbReference>
<feature type="domain" description="ABC transmembrane type-1" evidence="10">
    <location>
        <begin position="19"/>
        <end position="207"/>
    </location>
</feature>
<keyword evidence="3 9" id="KW-0813">Transport</keyword>
<dbReference type="InterPro" id="IPR043429">
    <property type="entry name" value="ArtM/GltK/GlnP/TcyL/YhdX-like"/>
</dbReference>
<evidence type="ECO:0000256" key="9">
    <source>
        <dbReference type="RuleBase" id="RU363032"/>
    </source>
</evidence>
<evidence type="ECO:0000256" key="7">
    <source>
        <dbReference type="ARBA" id="ARBA00022989"/>
    </source>
</evidence>
<evidence type="ECO:0000256" key="5">
    <source>
        <dbReference type="ARBA" id="ARBA00022692"/>
    </source>
</evidence>
<keyword evidence="5 9" id="KW-0812">Transmembrane</keyword>
<organism evidence="11 12">
    <name type="scientific">Hwanghaeella grinnelliae</name>
    <dbReference type="NCBI Taxonomy" id="2500179"/>
    <lineage>
        <taxon>Bacteria</taxon>
        <taxon>Pseudomonadati</taxon>
        <taxon>Pseudomonadota</taxon>
        <taxon>Alphaproteobacteria</taxon>
        <taxon>Rhodospirillales</taxon>
        <taxon>Rhodospirillaceae</taxon>
        <taxon>Hwanghaeella</taxon>
    </lineage>
</organism>
<evidence type="ECO:0000256" key="2">
    <source>
        <dbReference type="ARBA" id="ARBA00010072"/>
    </source>
</evidence>
<dbReference type="Proteomes" id="UP000287447">
    <property type="component" value="Unassembled WGS sequence"/>
</dbReference>
<dbReference type="InterPro" id="IPR014341">
    <property type="entry name" value="Ectoine_EhuD"/>
</dbReference>
<dbReference type="NCBIfam" id="TIGR01726">
    <property type="entry name" value="HEQRo_perm_3TM"/>
    <property type="match status" value="1"/>
</dbReference>
<keyword evidence="7 9" id="KW-1133">Transmembrane helix</keyword>
<dbReference type="PANTHER" id="PTHR30614">
    <property type="entry name" value="MEMBRANE COMPONENT OF AMINO ACID ABC TRANSPORTER"/>
    <property type="match status" value="1"/>
</dbReference>
<dbReference type="OrthoDB" id="7341446at2"/>
<evidence type="ECO:0000256" key="4">
    <source>
        <dbReference type="ARBA" id="ARBA00022475"/>
    </source>
</evidence>
<dbReference type="GO" id="GO:0006865">
    <property type="term" value="P:amino acid transport"/>
    <property type="evidence" value="ECO:0007669"/>
    <property type="project" value="UniProtKB-KW"/>
</dbReference>
<keyword evidence="4" id="KW-1003">Cell membrane</keyword>
<evidence type="ECO:0000256" key="8">
    <source>
        <dbReference type="ARBA" id="ARBA00023136"/>
    </source>
</evidence>
<dbReference type="GO" id="GO:0043190">
    <property type="term" value="C:ATP-binding cassette (ABC) transporter complex"/>
    <property type="evidence" value="ECO:0007669"/>
    <property type="project" value="InterPro"/>
</dbReference>
<gene>
    <name evidence="11" type="primary">ehuD</name>
    <name evidence="11" type="ORF">EOI86_13335</name>
</gene>
<comment type="caution">
    <text evidence="11">The sequence shown here is derived from an EMBL/GenBank/DDBJ whole genome shotgun (WGS) entry which is preliminary data.</text>
</comment>
<evidence type="ECO:0000259" key="10">
    <source>
        <dbReference type="PROSITE" id="PS50928"/>
    </source>
</evidence>
<evidence type="ECO:0000256" key="6">
    <source>
        <dbReference type="ARBA" id="ARBA00022970"/>
    </source>
</evidence>
<reference evidence="12" key="1">
    <citation type="submission" date="2019-01" db="EMBL/GenBank/DDBJ databases">
        <title>Gri0909 isolated from a small marine red alga.</title>
        <authorList>
            <person name="Kim J."/>
            <person name="Jeong S.E."/>
            <person name="Jeon C.O."/>
        </authorList>
    </citation>
    <scope>NUCLEOTIDE SEQUENCE [LARGE SCALE GENOMIC DNA]</scope>
    <source>
        <strain evidence="12">Gri0909</strain>
    </source>
</reference>
<dbReference type="GO" id="GO:0022857">
    <property type="term" value="F:transmembrane transporter activity"/>
    <property type="evidence" value="ECO:0007669"/>
    <property type="project" value="InterPro"/>
</dbReference>
<dbReference type="RefSeq" id="WP_127765677.1">
    <property type="nucleotide sequence ID" value="NZ_SADE01000002.1"/>
</dbReference>
<dbReference type="InterPro" id="IPR035906">
    <property type="entry name" value="MetI-like_sf"/>
</dbReference>
<name>A0A3S2Z8K0_9PROT</name>
<protein>
    <submittedName>
        <fullName evidence="11">Ectoine/hydroxyectoine ABC transporter permease subunit EhuD</fullName>
    </submittedName>
</protein>
<dbReference type="PANTHER" id="PTHR30614:SF0">
    <property type="entry name" value="L-CYSTINE TRANSPORT SYSTEM PERMEASE PROTEIN TCYL"/>
    <property type="match status" value="1"/>
</dbReference>
<dbReference type="AlphaFoldDB" id="A0A3S2Z8K0"/>
<evidence type="ECO:0000256" key="1">
    <source>
        <dbReference type="ARBA" id="ARBA00004429"/>
    </source>
</evidence>
<dbReference type="NCBIfam" id="TIGR03003">
    <property type="entry name" value="ectoine_ehuD"/>
    <property type="match status" value="1"/>
</dbReference>
<keyword evidence="8 9" id="KW-0472">Membrane</keyword>
<dbReference type="Gene3D" id="1.10.3720.10">
    <property type="entry name" value="MetI-like"/>
    <property type="match status" value="1"/>
</dbReference>
<proteinExistence type="inferred from homology"/>
<evidence type="ECO:0000256" key="3">
    <source>
        <dbReference type="ARBA" id="ARBA00022448"/>
    </source>
</evidence>